<comment type="caution">
    <text evidence="8">The sequence shown here is derived from an EMBL/GenBank/DDBJ whole genome shotgun (WGS) entry which is preliminary data.</text>
</comment>
<evidence type="ECO:0000256" key="4">
    <source>
        <dbReference type="ARBA" id="ARBA00022989"/>
    </source>
</evidence>
<dbReference type="AlphaFoldDB" id="A0A9W8DNX5"/>
<feature type="transmembrane region" description="Helical" evidence="7">
    <location>
        <begin position="484"/>
        <end position="501"/>
    </location>
</feature>
<keyword evidence="5 7" id="KW-0472">Membrane</keyword>
<keyword evidence="4 7" id="KW-1133">Transmembrane helix</keyword>
<keyword evidence="9" id="KW-1185">Reference proteome</keyword>
<evidence type="ECO:0000313" key="9">
    <source>
        <dbReference type="Proteomes" id="UP001150569"/>
    </source>
</evidence>
<evidence type="ECO:0000256" key="2">
    <source>
        <dbReference type="ARBA" id="ARBA00022448"/>
    </source>
</evidence>
<dbReference type="Pfam" id="PF13520">
    <property type="entry name" value="AA_permease_2"/>
    <property type="match status" value="1"/>
</dbReference>
<dbReference type="Gene3D" id="1.20.1740.10">
    <property type="entry name" value="Amino acid/polyamine transporter I"/>
    <property type="match status" value="1"/>
</dbReference>
<dbReference type="PANTHER" id="PTHR43243:SF4">
    <property type="entry name" value="CATIONIC AMINO ACID TRANSPORTER 4"/>
    <property type="match status" value="1"/>
</dbReference>
<feature type="transmembrane region" description="Helical" evidence="7">
    <location>
        <begin position="64"/>
        <end position="86"/>
    </location>
</feature>
<organism evidence="8 9">
    <name type="scientific">Tieghemiomyces parasiticus</name>
    <dbReference type="NCBI Taxonomy" id="78921"/>
    <lineage>
        <taxon>Eukaryota</taxon>
        <taxon>Fungi</taxon>
        <taxon>Fungi incertae sedis</taxon>
        <taxon>Zoopagomycota</taxon>
        <taxon>Kickxellomycotina</taxon>
        <taxon>Dimargaritomycetes</taxon>
        <taxon>Dimargaritales</taxon>
        <taxon>Dimargaritaceae</taxon>
        <taxon>Tieghemiomyces</taxon>
    </lineage>
</organism>
<protein>
    <submittedName>
        <fullName evidence="8">Uncharacterized protein</fullName>
    </submittedName>
</protein>
<dbReference type="GO" id="GO:0016020">
    <property type="term" value="C:membrane"/>
    <property type="evidence" value="ECO:0007669"/>
    <property type="project" value="UniProtKB-SubCell"/>
</dbReference>
<feature type="transmembrane region" description="Helical" evidence="7">
    <location>
        <begin position="400"/>
        <end position="419"/>
    </location>
</feature>
<feature type="transmembrane region" description="Helical" evidence="7">
    <location>
        <begin position="191"/>
        <end position="215"/>
    </location>
</feature>
<evidence type="ECO:0000256" key="6">
    <source>
        <dbReference type="SAM" id="MobiDB-lite"/>
    </source>
</evidence>
<feature type="transmembrane region" description="Helical" evidence="7">
    <location>
        <begin position="303"/>
        <end position="328"/>
    </location>
</feature>
<dbReference type="InterPro" id="IPR002293">
    <property type="entry name" value="AA/rel_permease1"/>
</dbReference>
<evidence type="ECO:0000313" key="8">
    <source>
        <dbReference type="EMBL" id="KAJ1918462.1"/>
    </source>
</evidence>
<comment type="subcellular location">
    <subcellularLocation>
        <location evidence="1">Membrane</location>
        <topology evidence="1">Multi-pass membrane protein</topology>
    </subcellularLocation>
</comment>
<sequence length="561" mass="60703">MSDYKDDKVAIAHVTANPLWTTRREDESSFKYFLRLLVSRKSIENIMAEGDTSKMRRTLSAWDLTFLGVGCIIGGGIFVLTGVAAAKYAGPAIIISFIVAAVCAALAAFSYSELASMVPISGSAYTYTYATMGEFMAWIIGWDLILEYLVGAATVAVSWSSYLVAFFSDAFHVTLDPRTTSSPVIWTDSSFVTTGNIINIPAILIVLIVTLVLVLGVRESAMVNTIAVVIKVLVVLIFVFGACGRVNPDNYKPFIPPAEDGKYGGLGIIKGAKTVFFAYIGFDAVTTAAQEAKNPKRDLPIGIIASLVICTTLYIATAAVVVGLRPYYELDVAHPISFALEQMSNTRWLRIIVDIGAIAGLLSVMLILMMGQPRIFHTMAKDGLLPRVFSRLHPRFRTPFVPTILTGVCCAVLAGFLPVDILGDMTSVGTLLAFLLVHIGVIILRFTRPEMPRGFRVPLGPFVFPVLGSLISIALIVLSDPSTIYRLFIWLGIGVIVYAIYGRRHSKVNFPTNDDVDEVHAAAAAQTRAAQEGSEMIESHADAPAPTHGNGYTATRTSVDL</sequence>
<feature type="transmembrane region" description="Helical" evidence="7">
    <location>
        <begin position="221"/>
        <end position="243"/>
    </location>
</feature>
<dbReference type="EMBL" id="JANBPT010000504">
    <property type="protein sequence ID" value="KAJ1918462.1"/>
    <property type="molecule type" value="Genomic_DNA"/>
</dbReference>
<proteinExistence type="predicted"/>
<gene>
    <name evidence="8" type="ORF">IWQ60_007497</name>
</gene>
<evidence type="ECO:0000256" key="1">
    <source>
        <dbReference type="ARBA" id="ARBA00004141"/>
    </source>
</evidence>
<dbReference type="Proteomes" id="UP001150569">
    <property type="component" value="Unassembled WGS sequence"/>
</dbReference>
<evidence type="ECO:0000256" key="5">
    <source>
        <dbReference type="ARBA" id="ARBA00023136"/>
    </source>
</evidence>
<feature type="transmembrane region" description="Helical" evidence="7">
    <location>
        <begin position="425"/>
        <end position="447"/>
    </location>
</feature>
<feature type="transmembrane region" description="Helical" evidence="7">
    <location>
        <begin position="459"/>
        <end position="478"/>
    </location>
</feature>
<evidence type="ECO:0000256" key="7">
    <source>
        <dbReference type="SAM" id="Phobius"/>
    </source>
</evidence>
<reference evidence="8" key="1">
    <citation type="submission" date="2022-07" db="EMBL/GenBank/DDBJ databases">
        <title>Phylogenomic reconstructions and comparative analyses of Kickxellomycotina fungi.</title>
        <authorList>
            <person name="Reynolds N.K."/>
            <person name="Stajich J.E."/>
            <person name="Barry K."/>
            <person name="Grigoriev I.V."/>
            <person name="Crous P."/>
            <person name="Smith M.E."/>
        </authorList>
    </citation>
    <scope>NUCLEOTIDE SEQUENCE</scope>
    <source>
        <strain evidence="8">RSA 861</strain>
    </source>
</reference>
<dbReference type="OrthoDB" id="5982228at2759"/>
<name>A0A9W8DNX5_9FUNG</name>
<keyword evidence="3 7" id="KW-0812">Transmembrane</keyword>
<dbReference type="GO" id="GO:0015171">
    <property type="term" value="F:amino acid transmembrane transporter activity"/>
    <property type="evidence" value="ECO:0007669"/>
    <property type="project" value="TreeGrafter"/>
</dbReference>
<feature type="transmembrane region" description="Helical" evidence="7">
    <location>
        <begin position="92"/>
        <end position="112"/>
    </location>
</feature>
<dbReference type="PIRSF" id="PIRSF006060">
    <property type="entry name" value="AA_transporter"/>
    <property type="match status" value="1"/>
</dbReference>
<feature type="transmembrane region" description="Helical" evidence="7">
    <location>
        <begin position="348"/>
        <end position="371"/>
    </location>
</feature>
<evidence type="ECO:0000256" key="3">
    <source>
        <dbReference type="ARBA" id="ARBA00022692"/>
    </source>
</evidence>
<feature type="region of interest" description="Disordered" evidence="6">
    <location>
        <begin position="533"/>
        <end position="561"/>
    </location>
</feature>
<dbReference type="PANTHER" id="PTHR43243">
    <property type="entry name" value="INNER MEMBRANE TRANSPORTER YGJI-RELATED"/>
    <property type="match status" value="1"/>
</dbReference>
<keyword evidence="2" id="KW-0813">Transport</keyword>
<accession>A0A9W8DNX5</accession>
<feature type="compositionally biased region" description="Polar residues" evidence="6">
    <location>
        <begin position="550"/>
        <end position="561"/>
    </location>
</feature>